<evidence type="ECO:0000256" key="7">
    <source>
        <dbReference type="ARBA" id="ARBA00023170"/>
    </source>
</evidence>
<dbReference type="SUPFAM" id="SSF81321">
    <property type="entry name" value="Family A G protein-coupled receptor-like"/>
    <property type="match status" value="1"/>
</dbReference>
<evidence type="ECO:0000256" key="8">
    <source>
        <dbReference type="ARBA" id="ARBA00023224"/>
    </source>
</evidence>
<dbReference type="PRINTS" id="PR00237">
    <property type="entry name" value="GPCRRHODOPSN"/>
</dbReference>
<dbReference type="PANTHER" id="PTHR24237:SF37">
    <property type="entry name" value="COAGULATION FACTOR II (THROMBIN) RECEPTOR-LIKE 2-RELATED"/>
    <property type="match status" value="1"/>
</dbReference>
<keyword evidence="5 10" id="KW-0472">Membrane</keyword>
<comment type="subcellular location">
    <subcellularLocation>
        <location evidence="1">Membrane</location>
        <topology evidence="1">Multi-pass membrane protein</topology>
    </subcellularLocation>
</comment>
<feature type="transmembrane region" description="Helical" evidence="10">
    <location>
        <begin position="276"/>
        <end position="299"/>
    </location>
</feature>
<dbReference type="GO" id="GO:0004930">
    <property type="term" value="F:G protein-coupled receptor activity"/>
    <property type="evidence" value="ECO:0007669"/>
    <property type="project" value="UniProtKB-KW"/>
</dbReference>
<dbReference type="GO" id="GO:0016020">
    <property type="term" value="C:membrane"/>
    <property type="evidence" value="ECO:0007669"/>
    <property type="project" value="UniProtKB-SubCell"/>
</dbReference>
<dbReference type="FunFam" id="1.20.1070.10:FF:000017">
    <property type="entry name" value="lysophosphatidic acid receptor 4"/>
    <property type="match status" value="1"/>
</dbReference>
<keyword evidence="13" id="KW-1185">Reference proteome</keyword>
<proteinExistence type="inferred from homology"/>
<dbReference type="Gene3D" id="1.20.1070.10">
    <property type="entry name" value="Rhodopsin 7-helix transmembrane proteins"/>
    <property type="match status" value="1"/>
</dbReference>
<reference evidence="12 13" key="1">
    <citation type="journal article" date="2018" name="Nat. Ecol. Evol.">
        <title>Shark genomes provide insights into elasmobranch evolution and the origin of vertebrates.</title>
        <authorList>
            <person name="Hara Y"/>
            <person name="Yamaguchi K"/>
            <person name="Onimaru K"/>
            <person name="Kadota M"/>
            <person name="Koyanagi M"/>
            <person name="Keeley SD"/>
            <person name="Tatsumi K"/>
            <person name="Tanaka K"/>
            <person name="Motone F"/>
            <person name="Kageyama Y"/>
            <person name="Nozu R"/>
            <person name="Adachi N"/>
            <person name="Nishimura O"/>
            <person name="Nakagawa R"/>
            <person name="Tanegashima C"/>
            <person name="Kiyatake I"/>
            <person name="Matsumoto R"/>
            <person name="Murakumo K"/>
            <person name="Nishida K"/>
            <person name="Terakita A"/>
            <person name="Kuratani S"/>
            <person name="Sato K"/>
            <person name="Hyodo S Kuraku.S."/>
        </authorList>
    </citation>
    <scope>NUCLEOTIDE SEQUENCE [LARGE SCALE GENOMIC DNA]</scope>
</reference>
<dbReference type="InterPro" id="IPR017452">
    <property type="entry name" value="GPCR_Rhodpsn_7TM"/>
</dbReference>
<sequence>MNSSQELFSDGNCNLEANFQYYLFPIIYSIVFILGLIGNVTALCLLTKQMKKSSPTYVYITNLAVVDIIYICTLPFRIHYHIKKNDWPFGDITCRITGTLYFANVYISVAFLSSICVDRYIAVVYPRKYIRMRSTHYSKIISALVWIFSLTVMLSLVFGGSLSTTFKNNMTACFENFDAETWSKRMAAYNIAVLLFGFVIPFTIIMIFYPLAAKKIAQLKGSVYREKALTMIRVILVISVFCFVPYHATHLLHFLARLRIIQNCAFSSFVYKFRRITMALVSLNSIFDPLIYYFATIHFKLNYSKQKRSIKQILHYDQENKLVKQDDNVVWQKMEI</sequence>
<keyword evidence="6" id="KW-1015">Disulfide bond</keyword>
<dbReference type="InterPro" id="IPR047160">
    <property type="entry name" value="GP183-like"/>
</dbReference>
<keyword evidence="8 9" id="KW-0807">Transducer</keyword>
<feature type="transmembrane region" description="Helical" evidence="10">
    <location>
        <begin position="57"/>
        <end position="80"/>
    </location>
</feature>
<dbReference type="PROSITE" id="PS00237">
    <property type="entry name" value="G_PROTEIN_RECEP_F1_1"/>
    <property type="match status" value="1"/>
</dbReference>
<feature type="domain" description="G-protein coupled receptors family 1 profile" evidence="11">
    <location>
        <begin position="38"/>
        <end position="292"/>
    </location>
</feature>
<dbReference type="CDD" id="cd14982">
    <property type="entry name" value="7tmA_purinoceptor-like"/>
    <property type="match status" value="1"/>
</dbReference>
<evidence type="ECO:0000256" key="2">
    <source>
        <dbReference type="ARBA" id="ARBA00022692"/>
    </source>
</evidence>
<dbReference type="PROSITE" id="PS50262">
    <property type="entry name" value="G_PROTEIN_RECEP_F1_2"/>
    <property type="match status" value="1"/>
</dbReference>
<evidence type="ECO:0000256" key="1">
    <source>
        <dbReference type="ARBA" id="ARBA00004141"/>
    </source>
</evidence>
<dbReference type="AlphaFoldDB" id="A0A401SQP7"/>
<evidence type="ECO:0000313" key="13">
    <source>
        <dbReference type="Proteomes" id="UP000287033"/>
    </source>
</evidence>
<evidence type="ECO:0000259" key="11">
    <source>
        <dbReference type="PROSITE" id="PS50262"/>
    </source>
</evidence>
<dbReference type="Proteomes" id="UP000287033">
    <property type="component" value="Unassembled WGS sequence"/>
</dbReference>
<dbReference type="Pfam" id="PF00001">
    <property type="entry name" value="7tm_1"/>
    <property type="match status" value="1"/>
</dbReference>
<evidence type="ECO:0000256" key="4">
    <source>
        <dbReference type="ARBA" id="ARBA00023040"/>
    </source>
</evidence>
<name>A0A401SQP7_CHIPU</name>
<evidence type="ECO:0000256" key="6">
    <source>
        <dbReference type="ARBA" id="ARBA00023157"/>
    </source>
</evidence>
<feature type="transmembrane region" description="Helical" evidence="10">
    <location>
        <begin position="186"/>
        <end position="209"/>
    </location>
</feature>
<feature type="transmembrane region" description="Helical" evidence="10">
    <location>
        <begin position="230"/>
        <end position="248"/>
    </location>
</feature>
<dbReference type="PRINTS" id="PR01157">
    <property type="entry name" value="P2YPURNOCPTR"/>
</dbReference>
<protein>
    <recommendedName>
        <fullName evidence="11">G-protein coupled receptors family 1 profile domain-containing protein</fullName>
    </recommendedName>
</protein>
<dbReference type="OMA" id="TTSHCKW"/>
<evidence type="ECO:0000256" key="5">
    <source>
        <dbReference type="ARBA" id="ARBA00023136"/>
    </source>
</evidence>
<accession>A0A401SQP7</accession>
<keyword evidence="4 9" id="KW-0297">G-protein coupled receptor</keyword>
<dbReference type="EMBL" id="BEZZ01000455">
    <property type="protein sequence ID" value="GCC32696.1"/>
    <property type="molecule type" value="Genomic_DNA"/>
</dbReference>
<feature type="transmembrane region" description="Helical" evidence="10">
    <location>
        <begin position="20"/>
        <end position="45"/>
    </location>
</feature>
<evidence type="ECO:0000256" key="10">
    <source>
        <dbReference type="SAM" id="Phobius"/>
    </source>
</evidence>
<evidence type="ECO:0000256" key="9">
    <source>
        <dbReference type="RuleBase" id="RU000688"/>
    </source>
</evidence>
<dbReference type="PANTHER" id="PTHR24237">
    <property type="entry name" value="G-PROTEIN COUPLED RECEPTOR"/>
    <property type="match status" value="1"/>
</dbReference>
<keyword evidence="3 10" id="KW-1133">Transmembrane helix</keyword>
<evidence type="ECO:0000256" key="3">
    <source>
        <dbReference type="ARBA" id="ARBA00022989"/>
    </source>
</evidence>
<dbReference type="STRING" id="137246.A0A401SQP7"/>
<keyword evidence="2 9" id="KW-0812">Transmembrane</keyword>
<evidence type="ECO:0000313" key="12">
    <source>
        <dbReference type="EMBL" id="GCC32696.1"/>
    </source>
</evidence>
<feature type="transmembrane region" description="Helical" evidence="10">
    <location>
        <begin position="143"/>
        <end position="166"/>
    </location>
</feature>
<dbReference type="GO" id="GO:0008142">
    <property type="term" value="F:oxysterol binding"/>
    <property type="evidence" value="ECO:0007669"/>
    <property type="project" value="InterPro"/>
</dbReference>
<comment type="caution">
    <text evidence="12">The sequence shown here is derived from an EMBL/GenBank/DDBJ whole genome shotgun (WGS) entry which is preliminary data.</text>
</comment>
<feature type="transmembrane region" description="Helical" evidence="10">
    <location>
        <begin position="100"/>
        <end position="122"/>
    </location>
</feature>
<keyword evidence="7 9" id="KW-0675">Receptor</keyword>
<dbReference type="InterPro" id="IPR000276">
    <property type="entry name" value="GPCR_Rhodpsn"/>
</dbReference>
<comment type="similarity">
    <text evidence="9">Belongs to the G-protein coupled receptor 1 family.</text>
</comment>
<organism evidence="12 13">
    <name type="scientific">Chiloscyllium punctatum</name>
    <name type="common">Brownbanded bambooshark</name>
    <name type="synonym">Hemiscyllium punctatum</name>
    <dbReference type="NCBI Taxonomy" id="137246"/>
    <lineage>
        <taxon>Eukaryota</taxon>
        <taxon>Metazoa</taxon>
        <taxon>Chordata</taxon>
        <taxon>Craniata</taxon>
        <taxon>Vertebrata</taxon>
        <taxon>Chondrichthyes</taxon>
        <taxon>Elasmobranchii</taxon>
        <taxon>Galeomorphii</taxon>
        <taxon>Galeoidea</taxon>
        <taxon>Orectolobiformes</taxon>
        <taxon>Hemiscylliidae</taxon>
        <taxon>Chiloscyllium</taxon>
    </lineage>
</organism>
<dbReference type="OrthoDB" id="5960344at2759"/>
<gene>
    <name evidence="12" type="ORF">chiPu_0011160</name>
</gene>